<proteinExistence type="predicted"/>
<comment type="caution">
    <text evidence="2">The sequence shown here is derived from an EMBL/GenBank/DDBJ whole genome shotgun (WGS) entry which is preliminary data.</text>
</comment>
<gene>
    <name evidence="2" type="ORF">ASJ80_01730</name>
</gene>
<feature type="transmembrane region" description="Helical" evidence="1">
    <location>
        <begin position="9"/>
        <end position="28"/>
    </location>
</feature>
<evidence type="ECO:0000256" key="1">
    <source>
        <dbReference type="SAM" id="Phobius"/>
    </source>
</evidence>
<organism evidence="2 3">
    <name type="scientific">Methanobacterium bryantii</name>
    <dbReference type="NCBI Taxonomy" id="2161"/>
    <lineage>
        <taxon>Archaea</taxon>
        <taxon>Methanobacteriati</taxon>
        <taxon>Methanobacteriota</taxon>
        <taxon>Methanomada group</taxon>
        <taxon>Methanobacteria</taxon>
        <taxon>Methanobacteriales</taxon>
        <taxon>Methanobacteriaceae</taxon>
        <taxon>Methanobacterium</taxon>
    </lineage>
</organism>
<evidence type="ECO:0000313" key="2">
    <source>
        <dbReference type="EMBL" id="PAV03711.1"/>
    </source>
</evidence>
<protein>
    <submittedName>
        <fullName evidence="2">Uncharacterized protein</fullName>
    </submittedName>
</protein>
<accession>A0A2A2H2Q0</accession>
<keyword evidence="3" id="KW-1185">Reference proteome</keyword>
<dbReference type="RefSeq" id="WP_069583157.1">
    <property type="nucleotide sequence ID" value="NZ_LMVM01000037.1"/>
</dbReference>
<dbReference type="OrthoDB" id="373550at2157"/>
<feature type="transmembrane region" description="Helical" evidence="1">
    <location>
        <begin position="165"/>
        <end position="182"/>
    </location>
</feature>
<evidence type="ECO:0000313" key="3">
    <source>
        <dbReference type="Proteomes" id="UP000217784"/>
    </source>
</evidence>
<feature type="transmembrane region" description="Helical" evidence="1">
    <location>
        <begin position="59"/>
        <end position="79"/>
    </location>
</feature>
<dbReference type="EMBL" id="LMVM01000037">
    <property type="protein sequence ID" value="PAV03711.1"/>
    <property type="molecule type" value="Genomic_DNA"/>
</dbReference>
<keyword evidence="1" id="KW-1133">Transmembrane helix</keyword>
<feature type="transmembrane region" description="Helical" evidence="1">
    <location>
        <begin position="188"/>
        <end position="207"/>
    </location>
</feature>
<name>A0A2A2H2Q0_METBR</name>
<keyword evidence="1" id="KW-0472">Membrane</keyword>
<dbReference type="Proteomes" id="UP000217784">
    <property type="component" value="Unassembled WGS sequence"/>
</dbReference>
<feature type="transmembrane region" description="Helical" evidence="1">
    <location>
        <begin position="34"/>
        <end position="52"/>
    </location>
</feature>
<sequence length="356" mass="39929">MRLHPIKSIIIGAVTAITLLGISTLTFYNSLAFGILNFAAPLIGGFIATYFTSKRMVRYGACAGIISAAAFVAFEFILGNIGLEAIPLMFISSSIIFGVIAGLGGITGEIISNSGPIGKKVNKIIQGNRIIYCPQCGLKNWNSKLCRSCGENLETGRKYLKTSHYKLIGFYVVLLAMALTYFSGYYNLYYWPFTVFFFICFALLAVYEPEPDLRNKAMLTFKYCPTCENEKCNNKYCIKCGYNIEDVVGCFKTDDNDIEMNKNYIRIYPKIYLEHNDGMPSRLAPKTFTLDKIENLQLSSCETLLSSKPCLIFDYLDKKCERPASKERGSCIVKIKIEKKDESKMNKILNTGIYDG</sequence>
<feature type="transmembrane region" description="Helical" evidence="1">
    <location>
        <begin position="85"/>
        <end position="106"/>
    </location>
</feature>
<dbReference type="AlphaFoldDB" id="A0A2A2H2Q0"/>
<reference evidence="2 3" key="1">
    <citation type="journal article" date="2017" name="BMC Genomics">
        <title>Genomic analysis of methanogenic archaea reveals a shift towards energy conservation.</title>
        <authorList>
            <person name="Gilmore S.P."/>
            <person name="Henske J.K."/>
            <person name="Sexton J.A."/>
            <person name="Solomon K.V."/>
            <person name="Seppala S."/>
            <person name="Yoo J.I."/>
            <person name="Huyett L.M."/>
            <person name="Pressman A."/>
            <person name="Cogan J.Z."/>
            <person name="Kivenson V."/>
            <person name="Peng X."/>
            <person name="Tan Y."/>
            <person name="Valentine D.L."/>
            <person name="O'Malley M.A."/>
        </authorList>
    </citation>
    <scope>NUCLEOTIDE SEQUENCE [LARGE SCALE GENOMIC DNA]</scope>
    <source>
        <strain evidence="2 3">M.o.H.</strain>
    </source>
</reference>
<keyword evidence="1" id="KW-0812">Transmembrane</keyword>